<proteinExistence type="predicted"/>
<evidence type="ECO:0000313" key="2">
    <source>
        <dbReference type="EMBL" id="SBT33558.1"/>
    </source>
</evidence>
<reference evidence="3 4" key="1">
    <citation type="submission" date="2016-05" db="EMBL/GenBank/DDBJ databases">
        <authorList>
            <person name="Naeem Raeece"/>
        </authorList>
    </citation>
    <scope>NUCLEOTIDE SEQUENCE [LARGE SCALE GENOMIC DNA]</scope>
</reference>
<sequence>MSGRGKVTTLTDVQYYNLCFKVRNEFKSSEQAQYTDVLTINEPVLRNIALYFAEIYNELNTFCTLSCSSNGKNCIQQCKDHCEYLNKWLHEKEAIYTSHGKCNANGKLWNIYIKPLIYKLMQNEEAEGSWCTIKPVRYNGYVPENWIPNRCNSSDPIEVSASCNNVPGHESEGLSQSHSGSSQLSPASAALGYFSPFRYWLNNFTRRIKKTTYNNNEASEELYGSSSSSALPLGDSNIHMAYHSKRS</sequence>
<dbReference type="EMBL" id="FLRD01000052">
    <property type="protein sequence ID" value="SBT33190.1"/>
    <property type="molecule type" value="Genomic_DNA"/>
</dbReference>
<name>A0A1A8YNL8_PLAOA</name>
<keyword evidence="4" id="KW-1185">Reference proteome</keyword>
<dbReference type="Proteomes" id="UP000078555">
    <property type="component" value="Unassembled WGS sequence"/>
</dbReference>
<evidence type="ECO:0000313" key="3">
    <source>
        <dbReference type="Proteomes" id="UP000078550"/>
    </source>
</evidence>
<reference evidence="1" key="2">
    <citation type="submission" date="2016-05" db="EMBL/GenBank/DDBJ databases">
        <authorList>
            <person name="Lavstsen T."/>
            <person name="Jespersen J.S."/>
        </authorList>
    </citation>
    <scope>NUCLEOTIDE SEQUENCE [LARGE SCALE GENOMIC DNA]</scope>
</reference>
<evidence type="ECO:0000313" key="4">
    <source>
        <dbReference type="Proteomes" id="UP000078555"/>
    </source>
</evidence>
<protein>
    <submittedName>
        <fullName evidence="1">PIR Superfamily Protein</fullName>
    </submittedName>
</protein>
<dbReference type="AlphaFoldDB" id="A0A1A8YNL8"/>
<organism evidence="1 4">
    <name type="scientific">Plasmodium ovale wallikeri</name>
    <dbReference type="NCBI Taxonomy" id="864142"/>
    <lineage>
        <taxon>Eukaryota</taxon>
        <taxon>Sar</taxon>
        <taxon>Alveolata</taxon>
        <taxon>Apicomplexa</taxon>
        <taxon>Aconoidasida</taxon>
        <taxon>Haemosporida</taxon>
        <taxon>Plasmodiidae</taxon>
        <taxon>Plasmodium</taxon>
        <taxon>Plasmodium (Plasmodium)</taxon>
    </lineage>
</organism>
<gene>
    <name evidence="1" type="ORF">POVWA1_015850</name>
    <name evidence="2" type="ORF">POVWA2_015350</name>
</gene>
<accession>A0A1A8YNL8</accession>
<dbReference type="Proteomes" id="UP000078550">
    <property type="component" value="Unassembled WGS sequence"/>
</dbReference>
<dbReference type="EMBL" id="FLRE01000064">
    <property type="protein sequence ID" value="SBT33558.1"/>
    <property type="molecule type" value="Genomic_DNA"/>
</dbReference>
<evidence type="ECO:0000313" key="1">
    <source>
        <dbReference type="EMBL" id="SBT33190.1"/>
    </source>
</evidence>